<dbReference type="Proteomes" id="UP001589788">
    <property type="component" value="Unassembled WGS sequence"/>
</dbReference>
<proteinExistence type="inferred from homology"/>
<comment type="similarity">
    <text evidence="1">Belongs to the glycosyltransferase 2 family.</text>
</comment>
<gene>
    <name evidence="5" type="ORF">ACFFRE_03485</name>
</gene>
<keyword evidence="2 5" id="KW-0328">Glycosyltransferase</keyword>
<organism evidence="5 6">
    <name type="scientific">Aciditerrimonas ferrireducens</name>
    <dbReference type="NCBI Taxonomy" id="667306"/>
    <lineage>
        <taxon>Bacteria</taxon>
        <taxon>Bacillati</taxon>
        <taxon>Actinomycetota</taxon>
        <taxon>Acidimicrobiia</taxon>
        <taxon>Acidimicrobiales</taxon>
        <taxon>Acidimicrobiaceae</taxon>
        <taxon>Aciditerrimonas</taxon>
    </lineage>
</organism>
<dbReference type="InterPro" id="IPR029044">
    <property type="entry name" value="Nucleotide-diphossugar_trans"/>
</dbReference>
<evidence type="ECO:0000256" key="2">
    <source>
        <dbReference type="ARBA" id="ARBA00022676"/>
    </source>
</evidence>
<dbReference type="Pfam" id="PF13641">
    <property type="entry name" value="Glyco_tranf_2_3"/>
    <property type="match status" value="1"/>
</dbReference>
<evidence type="ECO:0000313" key="5">
    <source>
        <dbReference type="EMBL" id="MFC0081223.1"/>
    </source>
</evidence>
<feature type="transmembrane region" description="Helical" evidence="4">
    <location>
        <begin position="344"/>
        <end position="365"/>
    </location>
</feature>
<keyword evidence="3 5" id="KW-0808">Transferase</keyword>
<dbReference type="EMBL" id="JBHLYQ010000021">
    <property type="protein sequence ID" value="MFC0081223.1"/>
    <property type="molecule type" value="Genomic_DNA"/>
</dbReference>
<dbReference type="SUPFAM" id="SSF53448">
    <property type="entry name" value="Nucleotide-diphospho-sugar transferases"/>
    <property type="match status" value="1"/>
</dbReference>
<dbReference type="PANTHER" id="PTHR43630:SF1">
    <property type="entry name" value="POLY-BETA-1,6-N-ACETYL-D-GLUCOSAMINE SYNTHASE"/>
    <property type="match status" value="1"/>
</dbReference>
<reference evidence="5 6" key="1">
    <citation type="submission" date="2024-09" db="EMBL/GenBank/DDBJ databases">
        <authorList>
            <person name="Sun Q."/>
            <person name="Mori K."/>
        </authorList>
    </citation>
    <scope>NUCLEOTIDE SEQUENCE [LARGE SCALE GENOMIC DNA]</scope>
    <source>
        <strain evidence="5 6">JCM 15389</strain>
    </source>
</reference>
<dbReference type="Gene3D" id="3.90.550.10">
    <property type="entry name" value="Spore Coat Polysaccharide Biosynthesis Protein SpsA, Chain A"/>
    <property type="match status" value="1"/>
</dbReference>
<dbReference type="PANTHER" id="PTHR43630">
    <property type="entry name" value="POLY-BETA-1,6-N-ACETYL-D-GLUCOSAMINE SYNTHASE"/>
    <property type="match status" value="1"/>
</dbReference>
<protein>
    <submittedName>
        <fullName evidence="5">Glycosyltransferase</fullName>
        <ecNumber evidence="5">2.4.-.-</ecNumber>
    </submittedName>
</protein>
<feature type="transmembrane region" description="Helical" evidence="4">
    <location>
        <begin position="385"/>
        <end position="405"/>
    </location>
</feature>
<accession>A0ABV6C1N6</accession>
<keyword evidence="4" id="KW-1133">Transmembrane helix</keyword>
<feature type="transmembrane region" description="Helical" evidence="4">
    <location>
        <begin position="12"/>
        <end position="34"/>
    </location>
</feature>
<dbReference type="CDD" id="cd06423">
    <property type="entry name" value="CESA_like"/>
    <property type="match status" value="1"/>
</dbReference>
<evidence type="ECO:0000256" key="4">
    <source>
        <dbReference type="SAM" id="Phobius"/>
    </source>
</evidence>
<name>A0ABV6C1N6_9ACTN</name>
<evidence type="ECO:0000256" key="1">
    <source>
        <dbReference type="ARBA" id="ARBA00006739"/>
    </source>
</evidence>
<comment type="caution">
    <text evidence="5">The sequence shown here is derived from an EMBL/GenBank/DDBJ whole genome shotgun (WGS) entry which is preliminary data.</text>
</comment>
<dbReference type="EC" id="2.4.-.-" evidence="5"/>
<keyword evidence="4" id="KW-0812">Transmembrane</keyword>
<dbReference type="GO" id="GO:0016757">
    <property type="term" value="F:glycosyltransferase activity"/>
    <property type="evidence" value="ECO:0007669"/>
    <property type="project" value="UniProtKB-KW"/>
</dbReference>
<feature type="transmembrane region" description="Helical" evidence="4">
    <location>
        <begin position="310"/>
        <end position="338"/>
    </location>
</feature>
<keyword evidence="4" id="KW-0472">Membrane</keyword>
<keyword evidence="6" id="KW-1185">Reference proteome</keyword>
<evidence type="ECO:0000256" key="3">
    <source>
        <dbReference type="ARBA" id="ARBA00022679"/>
    </source>
</evidence>
<sequence length="440" mass="48499">MSWAEAVADGALGLVALGFVVVVVVTLTWTLTAWADPDRVRSTGDGGTGKPLIDAVGHLARQRCSVLVPARHEEPVLMATLERLVALDHPDFEVIVVVGDDDPGTTGVAREAAARWPARVRVVVDDTVPKSKPAALNRGLRAASGEIVGVFDAEDDVQADVLRHADLLLQDPSIDVVQAGTQLVTLRDRWFSTRNCLEYLFWFRSRLHAHARRGFVPLGGNTVFVRRRLLLDVGGWDVDCLAEDCELGIRLSALGARIVVAYDPASATREETPPTLRAFLRQRTRWNQGYLQVLRRGHWRRLPTRRQRALAALLLGFPLLQAASALLTPVLVVAAVLLPVPLPLTLWCFAPLLLLVLQAVVEAVAVGELARAYHLPAGWRDSWRVLWTTFPYLLLLDVAALRAIWRELRGKRGWEKTSHVGTHLRFAGPGRLGHPEEVPA</sequence>
<evidence type="ECO:0000313" key="6">
    <source>
        <dbReference type="Proteomes" id="UP001589788"/>
    </source>
</evidence>